<name>A0A1L7CZD9_9CORY</name>
<dbReference type="Proteomes" id="UP000185469">
    <property type="component" value="Chromosome"/>
</dbReference>
<dbReference type="EMBL" id="CP009248">
    <property type="protein sequence ID" value="APT91255.1"/>
    <property type="molecule type" value="Genomic_DNA"/>
</dbReference>
<dbReference type="KEGG" id="csph:CSPHI_09830"/>
<dbReference type="AlphaFoldDB" id="A0A1L7CZD9"/>
<feature type="compositionally biased region" description="Low complexity" evidence="1">
    <location>
        <begin position="95"/>
        <end position="106"/>
    </location>
</feature>
<accession>A0A1L7CZD9</accession>
<dbReference type="STRING" id="1437874.CSPHI_09830"/>
<gene>
    <name evidence="2" type="ORF">CSPHI_09830</name>
</gene>
<evidence type="ECO:0000256" key="1">
    <source>
        <dbReference type="SAM" id="MobiDB-lite"/>
    </source>
</evidence>
<sequence length="212" mass="21916">MTRPEAVRLARRAVDDLGEGPAGRHLGVALPEGPGAAVHRFAARLPGYRGWEWHVVLAAAPGADRATVSEVALVPGEAALRAPEWVPYEERLEPGDLGPRDLLPPAADDPRLTPGEAAQRRLTEAGLAAAARRWTESDTGPGSAFAAEAIRSCASCAFLIPLAGELGGEFGVCANEWAFDGTVVHRGHGCGAHSATPEVTGQGAPVGDADVV</sequence>
<keyword evidence="3" id="KW-1185">Reference proteome</keyword>
<dbReference type="InterPro" id="IPR021391">
    <property type="entry name" value="DUF3027"/>
</dbReference>
<protein>
    <recommendedName>
        <fullName evidence="4">DUF3027 domain-containing protein</fullName>
    </recommendedName>
</protein>
<proteinExistence type="predicted"/>
<reference evidence="2 3" key="1">
    <citation type="submission" date="2014-08" db="EMBL/GenBank/DDBJ databases">
        <title>Complete genome sequence of Corynebacterium sphenisci CECT 5990(T) (=DSM 44792(T)), isolated from healthy wild penguins.</title>
        <authorList>
            <person name="Ruckert C."/>
            <person name="Albersmeier A."/>
            <person name="Winkler A."/>
            <person name="Kalinowski J."/>
        </authorList>
    </citation>
    <scope>NUCLEOTIDE SEQUENCE [LARGE SCALE GENOMIC DNA]</scope>
    <source>
        <strain evidence="2 3">DSM 44792</strain>
    </source>
</reference>
<dbReference type="Pfam" id="PF11228">
    <property type="entry name" value="DUF3027"/>
    <property type="match status" value="1"/>
</dbReference>
<evidence type="ECO:0000313" key="2">
    <source>
        <dbReference type="EMBL" id="APT91255.1"/>
    </source>
</evidence>
<organism evidence="2 3">
    <name type="scientific">Corynebacterium sphenisci DSM 44792</name>
    <dbReference type="NCBI Taxonomy" id="1437874"/>
    <lineage>
        <taxon>Bacteria</taxon>
        <taxon>Bacillati</taxon>
        <taxon>Actinomycetota</taxon>
        <taxon>Actinomycetes</taxon>
        <taxon>Mycobacteriales</taxon>
        <taxon>Corynebacteriaceae</taxon>
        <taxon>Corynebacterium</taxon>
    </lineage>
</organism>
<evidence type="ECO:0000313" key="3">
    <source>
        <dbReference type="Proteomes" id="UP000185469"/>
    </source>
</evidence>
<evidence type="ECO:0008006" key="4">
    <source>
        <dbReference type="Google" id="ProtNLM"/>
    </source>
</evidence>
<feature type="region of interest" description="Disordered" evidence="1">
    <location>
        <begin position="91"/>
        <end position="113"/>
    </location>
</feature>